<sequence length="101" mass="11073">MIGVPMPNPRDSIIENLNQQMDQFFGAGKTVEEIPAGVTGDPKLASTPHHDRLRTQRDKLAHKLKNLAEAGWSLNKAAESVGIGYKRARLIASENGFKFSS</sequence>
<reference evidence="1 2" key="1">
    <citation type="submission" date="2024-10" db="EMBL/GenBank/DDBJ databases">
        <title>The Natural Products Discovery Center: Release of the First 8490 Sequenced Strains for Exploring Actinobacteria Biosynthetic Diversity.</title>
        <authorList>
            <person name="Kalkreuter E."/>
            <person name="Kautsar S.A."/>
            <person name="Yang D."/>
            <person name="Bader C.D."/>
            <person name="Teijaro C.N."/>
            <person name="Fluegel L."/>
            <person name="Davis C.M."/>
            <person name="Simpson J.R."/>
            <person name="Lauterbach L."/>
            <person name="Steele A.D."/>
            <person name="Gui C."/>
            <person name="Meng S."/>
            <person name="Li G."/>
            <person name="Viehrig K."/>
            <person name="Ye F."/>
            <person name="Su P."/>
            <person name="Kiefer A.F."/>
            <person name="Nichols A."/>
            <person name="Cepeda A.J."/>
            <person name="Yan W."/>
            <person name="Fan B."/>
            <person name="Jiang Y."/>
            <person name="Adhikari A."/>
            <person name="Zheng C.-J."/>
            <person name="Schuster L."/>
            <person name="Cowan T.M."/>
            <person name="Smanski M.J."/>
            <person name="Chevrette M.G."/>
            <person name="De Carvalho L.P.S."/>
            <person name="Shen B."/>
        </authorList>
    </citation>
    <scope>NUCLEOTIDE SEQUENCE [LARGE SCALE GENOMIC DNA]</scope>
    <source>
        <strain evidence="1 2">NPDC087689</strain>
    </source>
</reference>
<organism evidence="1 2">
    <name type="scientific">Pseudomonas iridis</name>
    <dbReference type="NCBI Taxonomy" id="2710587"/>
    <lineage>
        <taxon>Bacteria</taxon>
        <taxon>Pseudomonadati</taxon>
        <taxon>Pseudomonadota</taxon>
        <taxon>Gammaproteobacteria</taxon>
        <taxon>Pseudomonadales</taxon>
        <taxon>Pseudomonadaceae</taxon>
        <taxon>Pseudomonas</taxon>
    </lineage>
</organism>
<dbReference type="RefSeq" id="WP_401232112.1">
    <property type="nucleotide sequence ID" value="NZ_JBIUVY010000030.1"/>
</dbReference>
<evidence type="ECO:0000313" key="2">
    <source>
        <dbReference type="Proteomes" id="UP001617296"/>
    </source>
</evidence>
<evidence type="ECO:0000313" key="1">
    <source>
        <dbReference type="EMBL" id="MFJ2288156.1"/>
    </source>
</evidence>
<comment type="caution">
    <text evidence="1">The sequence shown here is derived from an EMBL/GenBank/DDBJ whole genome shotgun (WGS) entry which is preliminary data.</text>
</comment>
<evidence type="ECO:0008006" key="3">
    <source>
        <dbReference type="Google" id="ProtNLM"/>
    </source>
</evidence>
<gene>
    <name evidence="1" type="ORF">ACIOUF_17645</name>
</gene>
<protein>
    <recommendedName>
        <fullName evidence="3">DNA binding HTH domain-containing protein</fullName>
    </recommendedName>
</protein>
<dbReference type="EMBL" id="JBIUVY010000030">
    <property type="protein sequence ID" value="MFJ2288156.1"/>
    <property type="molecule type" value="Genomic_DNA"/>
</dbReference>
<keyword evidence="2" id="KW-1185">Reference proteome</keyword>
<dbReference type="Proteomes" id="UP001617296">
    <property type="component" value="Unassembled WGS sequence"/>
</dbReference>
<accession>A0ABW8DQ58</accession>
<proteinExistence type="predicted"/>
<name>A0ABW8DQ58_9PSED</name>